<evidence type="ECO:0000313" key="3">
    <source>
        <dbReference type="Proteomes" id="UP000011096"/>
    </source>
</evidence>
<dbReference type="CDD" id="cd00377">
    <property type="entry name" value="ICL_PEPM"/>
    <property type="match status" value="1"/>
</dbReference>
<keyword evidence="3" id="KW-1185">Reference proteome</keyword>
<dbReference type="EMBL" id="ANPB02000005">
    <property type="protein sequence ID" value="KAF4482290.1"/>
    <property type="molecule type" value="Genomic_DNA"/>
</dbReference>
<sequence>MSKSIVNTNPYPFHFETNSLPNVKKSGDRATISLDSSRGRIPSLQASKLRSLMQEAHDDPSKIVAHVCSYDALSSRLCEEAGFPIVFLAGYAMASAFGLPDTGYIAFQEVAAKVQEVARVTSVPILVDGDTGYGGPMNVKRTVEGFATAGAAGIMIEDQTWPKRCGHTAGKSVVSRSEAYARWQAAVDARNEGLDIWIMARTDSLILGYDEALARAKKAIEIGVDAVFVEALPDRETMARLRKDLDFPLFANIIEGGKTENLSAKELGELGYCGVAYPWTLVAAKLRSIRETLEALKGSLTVGKPPTVLSYAEVCDGVGFNKYFELEERYQYDGRTNGANGHQWKN</sequence>
<dbReference type="RefSeq" id="XP_031886193.1">
    <property type="nucleotide sequence ID" value="XM_032035002.2"/>
</dbReference>
<dbReference type="SUPFAM" id="SSF51621">
    <property type="entry name" value="Phosphoenolpyruvate/pyruvate domain"/>
    <property type="match status" value="1"/>
</dbReference>
<dbReference type="GeneID" id="43619013"/>
<reference evidence="1" key="1">
    <citation type="submission" date="2012-08" db="EMBL/GenBank/DDBJ databases">
        <title>Genome analysis of Colletotrichum orbiculare and Colletotrichum fructicola.</title>
        <authorList>
            <person name="Gan P.H.P."/>
            <person name="Ikeda K."/>
            <person name="Irieda H."/>
            <person name="Narusaka M."/>
            <person name="O'Connell R.J."/>
            <person name="Narusaka Y."/>
            <person name="Takano Y."/>
            <person name="Kubo Y."/>
            <person name="Shirasu K."/>
        </authorList>
    </citation>
    <scope>NUCLEOTIDE SEQUENCE</scope>
    <source>
        <strain evidence="1">Nara gc5</strain>
    </source>
</reference>
<dbReference type="InterPro" id="IPR015813">
    <property type="entry name" value="Pyrv/PenolPyrv_kinase-like_dom"/>
</dbReference>
<dbReference type="AlphaFoldDB" id="L2GJS4"/>
<reference evidence="2 3" key="2">
    <citation type="submission" date="2012-08" db="EMBL/GenBank/DDBJ databases">
        <authorList>
            <person name="Gan P.H.P."/>
            <person name="Ikeda K."/>
            <person name="Irieda H."/>
            <person name="Narusaka M."/>
            <person name="O'Connell R.J."/>
            <person name="Narusaka Y."/>
            <person name="Takano Y."/>
            <person name="Kubo Y."/>
            <person name="Shirasu K."/>
        </authorList>
    </citation>
    <scope>NUCLEOTIDE SEQUENCE [LARGE SCALE GENOMIC DNA]</scope>
    <source>
        <strain evidence="2 3">Nara gc5</strain>
    </source>
</reference>
<accession>L2GJS4</accession>
<protein>
    <submittedName>
        <fullName evidence="1">Carboxyvinyl-carboxyphosphonate phosphorylmutase</fullName>
    </submittedName>
</protein>
<dbReference type="Proteomes" id="UP000011096">
    <property type="component" value="Unassembled WGS sequence"/>
</dbReference>
<dbReference type="PANTHER" id="PTHR42905">
    <property type="entry name" value="PHOSPHOENOLPYRUVATE CARBOXYLASE"/>
    <property type="match status" value="1"/>
</dbReference>
<dbReference type="Pfam" id="PF13714">
    <property type="entry name" value="PEP_mutase"/>
    <property type="match status" value="1"/>
</dbReference>
<evidence type="ECO:0000313" key="2">
    <source>
        <dbReference type="EMBL" id="KAF4482290.1"/>
    </source>
</evidence>
<dbReference type="HOGENOM" id="CLU_027389_3_1_1"/>
<dbReference type="STRING" id="1213859.L2GJS4"/>
<name>L2GJS4_COLFN</name>
<organism evidence="1">
    <name type="scientific">Colletotrichum fructicola (strain Nara gc5)</name>
    <name type="common">Anthracnose fungus</name>
    <name type="synonym">Colletotrichum gloeosporioides (strain Nara gc5)</name>
    <dbReference type="NCBI Taxonomy" id="1213859"/>
    <lineage>
        <taxon>Eukaryota</taxon>
        <taxon>Fungi</taxon>
        <taxon>Dikarya</taxon>
        <taxon>Ascomycota</taxon>
        <taxon>Pezizomycotina</taxon>
        <taxon>Sordariomycetes</taxon>
        <taxon>Hypocreomycetidae</taxon>
        <taxon>Glomerellales</taxon>
        <taxon>Glomerellaceae</taxon>
        <taxon>Colletotrichum</taxon>
        <taxon>Colletotrichum gloeosporioides species complex</taxon>
    </lineage>
</organism>
<dbReference type="EMBL" id="KB020251">
    <property type="protein sequence ID" value="ELA38308.1"/>
    <property type="molecule type" value="Genomic_DNA"/>
</dbReference>
<evidence type="ECO:0000313" key="1">
    <source>
        <dbReference type="EMBL" id="ELA38308.1"/>
    </source>
</evidence>
<proteinExistence type="predicted"/>
<dbReference type="OrthoDB" id="1923844at2759"/>
<dbReference type="InterPro" id="IPR039556">
    <property type="entry name" value="ICL/PEPM"/>
</dbReference>
<dbReference type="PANTHER" id="PTHR42905:SF13">
    <property type="entry name" value="CARBOXYVINYL-CARBOXYPHOSPHONATE PHOSPHORYLMUTASE-RELATED"/>
    <property type="match status" value="1"/>
</dbReference>
<dbReference type="Gene3D" id="3.20.20.60">
    <property type="entry name" value="Phosphoenolpyruvate-binding domains"/>
    <property type="match status" value="1"/>
</dbReference>
<gene>
    <name evidence="2" type="primary">bcpA-2</name>
    <name evidence="1" type="ORF">CGGC5_2705</name>
    <name evidence="2" type="ORF">CGGC5_v008687</name>
</gene>
<reference evidence="2 3" key="3">
    <citation type="submission" date="2020-04" db="EMBL/GenBank/DDBJ databases">
        <title>Genome sequencing and assembly of multiple isolates from the Colletotrichum gloeosporioides species complex.</title>
        <authorList>
            <person name="Gan P."/>
            <person name="Shirasu K."/>
        </authorList>
    </citation>
    <scope>NUCLEOTIDE SEQUENCE [LARGE SCALE GENOMIC DNA]</scope>
    <source>
        <strain evidence="2 3">Nara gc5</strain>
    </source>
</reference>
<dbReference type="GO" id="GO:0003824">
    <property type="term" value="F:catalytic activity"/>
    <property type="evidence" value="ECO:0007669"/>
    <property type="project" value="InterPro"/>
</dbReference>
<dbReference type="InParanoid" id="L2GJS4"/>
<dbReference type="InterPro" id="IPR040442">
    <property type="entry name" value="Pyrv_kinase-like_dom_sf"/>
</dbReference>